<evidence type="ECO:0000256" key="2">
    <source>
        <dbReference type="ARBA" id="ARBA00022801"/>
    </source>
</evidence>
<dbReference type="Gene3D" id="3.40.50.300">
    <property type="entry name" value="P-loop containing nucleotide triphosphate hydrolases"/>
    <property type="match status" value="1"/>
</dbReference>
<dbReference type="GO" id="GO:0016787">
    <property type="term" value="F:hydrolase activity"/>
    <property type="evidence" value="ECO:0007669"/>
    <property type="project" value="UniProtKB-KW"/>
</dbReference>
<name>A0A5N5TPH8_9CRUS</name>
<organism evidence="5 6">
    <name type="scientific">Armadillidium nasatum</name>
    <dbReference type="NCBI Taxonomy" id="96803"/>
    <lineage>
        <taxon>Eukaryota</taxon>
        <taxon>Metazoa</taxon>
        <taxon>Ecdysozoa</taxon>
        <taxon>Arthropoda</taxon>
        <taxon>Crustacea</taxon>
        <taxon>Multicrustacea</taxon>
        <taxon>Malacostraca</taxon>
        <taxon>Eumalacostraca</taxon>
        <taxon>Peracarida</taxon>
        <taxon>Isopoda</taxon>
        <taxon>Oniscidea</taxon>
        <taxon>Crinocheta</taxon>
        <taxon>Armadillidiidae</taxon>
        <taxon>Armadillidium</taxon>
    </lineage>
</organism>
<dbReference type="GO" id="GO:0003677">
    <property type="term" value="F:DNA binding"/>
    <property type="evidence" value="ECO:0007669"/>
    <property type="project" value="InterPro"/>
</dbReference>
<dbReference type="GO" id="GO:0006289">
    <property type="term" value="P:nucleotide-excision repair"/>
    <property type="evidence" value="ECO:0007669"/>
    <property type="project" value="TreeGrafter"/>
</dbReference>
<dbReference type="PANTHER" id="PTHR11472">
    <property type="entry name" value="DNA REPAIR DEAD HELICASE RAD3/XP-D SUBFAMILY MEMBER"/>
    <property type="match status" value="1"/>
</dbReference>
<accession>A0A5N5TPH8</accession>
<comment type="caution">
    <text evidence="5">The sequence shown here is derived from an EMBL/GenBank/DDBJ whole genome shotgun (WGS) entry which is preliminary data.</text>
</comment>
<dbReference type="GO" id="GO:0003678">
    <property type="term" value="F:DNA helicase activity"/>
    <property type="evidence" value="ECO:0007669"/>
    <property type="project" value="InterPro"/>
</dbReference>
<dbReference type="PANTHER" id="PTHR11472:SF47">
    <property type="entry name" value="FANCONI ANEMIA GROUP J PROTEIN"/>
    <property type="match status" value="1"/>
</dbReference>
<gene>
    <name evidence="5" type="ORF">Anas_00951</name>
</gene>
<dbReference type="OrthoDB" id="6380503at2759"/>
<protein>
    <submittedName>
        <fullName evidence="5">Regulator of telomere elongation helicase 1-like protein</fullName>
    </submittedName>
</protein>
<dbReference type="Proteomes" id="UP000326759">
    <property type="component" value="Unassembled WGS sequence"/>
</dbReference>
<dbReference type="AlphaFoldDB" id="A0A5N5TPH8"/>
<keyword evidence="5" id="KW-0347">Helicase</keyword>
<keyword evidence="2" id="KW-0378">Hydrolase</keyword>
<dbReference type="GO" id="GO:0005634">
    <property type="term" value="C:nucleus"/>
    <property type="evidence" value="ECO:0007669"/>
    <property type="project" value="TreeGrafter"/>
</dbReference>
<dbReference type="EMBL" id="SEYY01000069">
    <property type="protein sequence ID" value="KAB7508083.1"/>
    <property type="molecule type" value="Genomic_DNA"/>
</dbReference>
<evidence type="ECO:0000256" key="3">
    <source>
        <dbReference type="ARBA" id="ARBA00022840"/>
    </source>
</evidence>
<reference evidence="5 6" key="1">
    <citation type="journal article" date="2019" name="PLoS Biol.">
        <title>Sex chromosomes control vertical transmission of feminizing Wolbachia symbionts in an isopod.</title>
        <authorList>
            <person name="Becking T."/>
            <person name="Chebbi M.A."/>
            <person name="Giraud I."/>
            <person name="Moumen B."/>
            <person name="Laverre T."/>
            <person name="Caubet Y."/>
            <person name="Peccoud J."/>
            <person name="Gilbert C."/>
            <person name="Cordaux R."/>
        </authorList>
    </citation>
    <scope>NUCLEOTIDE SEQUENCE [LARGE SCALE GENOMIC DNA]</scope>
    <source>
        <strain evidence="5">ANa2</strain>
        <tissue evidence="5">Whole body excluding digestive tract and cuticle</tissue>
    </source>
</reference>
<dbReference type="InterPro" id="IPR027417">
    <property type="entry name" value="P-loop_NTPase"/>
</dbReference>
<dbReference type="PROSITE" id="PS51193">
    <property type="entry name" value="HELICASE_ATP_BIND_2"/>
    <property type="match status" value="1"/>
</dbReference>
<dbReference type="InterPro" id="IPR014013">
    <property type="entry name" value="Helic_SF1/SF2_ATP-bd_DinG/Rad3"/>
</dbReference>
<proteinExistence type="predicted"/>
<feature type="domain" description="Helicase ATP-binding" evidence="4">
    <location>
        <begin position="1"/>
        <end position="137"/>
    </location>
</feature>
<evidence type="ECO:0000313" key="5">
    <source>
        <dbReference type="EMBL" id="KAB7508083.1"/>
    </source>
</evidence>
<evidence type="ECO:0000313" key="6">
    <source>
        <dbReference type="Proteomes" id="UP000326759"/>
    </source>
</evidence>
<dbReference type="InterPro" id="IPR045028">
    <property type="entry name" value="DinG/Rad3-like"/>
</dbReference>
<keyword evidence="1" id="KW-0547">Nucleotide-binding</keyword>
<keyword evidence="3" id="KW-0067">ATP-binding</keyword>
<dbReference type="InterPro" id="IPR010614">
    <property type="entry name" value="RAD3-like_helicase_DEAD"/>
</dbReference>
<dbReference type="GO" id="GO:0005524">
    <property type="term" value="F:ATP binding"/>
    <property type="evidence" value="ECO:0007669"/>
    <property type="project" value="UniProtKB-KW"/>
</dbReference>
<evidence type="ECO:0000256" key="1">
    <source>
        <dbReference type="ARBA" id="ARBA00022741"/>
    </source>
</evidence>
<keyword evidence="6" id="KW-1185">Reference proteome</keyword>
<feature type="non-terminal residue" evidence="5">
    <location>
        <position position="1"/>
    </location>
</feature>
<sequence>SVVLGSRNHTCIHPVVSKSKSKNEGCKTLLDGKDGEFCSFFHGANRMKTHEQLYNLGYPSVCDLEDMVKIGKKLKACPYYASRHLMETAQIIICPYNYLIDPLIRESMCIDLRKNILVLDEAHNVEDSCRGSCFLLP</sequence>
<dbReference type="GO" id="GO:1990918">
    <property type="term" value="P:double-strand break repair involved in meiotic recombination"/>
    <property type="evidence" value="ECO:0007669"/>
    <property type="project" value="TreeGrafter"/>
</dbReference>
<evidence type="ECO:0000259" key="4">
    <source>
        <dbReference type="PROSITE" id="PS51193"/>
    </source>
</evidence>
<dbReference type="Pfam" id="PF06733">
    <property type="entry name" value="DEAD_2"/>
    <property type="match status" value="1"/>
</dbReference>